<evidence type="ECO:0000313" key="2">
    <source>
        <dbReference type="EMBL" id="KAF7676021.1"/>
    </source>
</evidence>
<evidence type="ECO:0000313" key="3">
    <source>
        <dbReference type="Proteomes" id="UP000596902"/>
    </source>
</evidence>
<reference evidence="2" key="1">
    <citation type="submission" date="2020-01" db="EMBL/GenBank/DDBJ databases">
        <authorList>
            <person name="Feng Z.H.Z."/>
        </authorList>
    </citation>
    <scope>NUCLEOTIDE SEQUENCE</scope>
    <source>
        <strain evidence="2">CBS107.38</strain>
    </source>
</reference>
<sequence length="140" mass="16073">MQVSKLAMVLFAQICPINALAIAIRSLAGSYPSVAVTPAMDQRWSKQDVLTLVGVCVGVVTVVIGLFGVLVGSPKTREWLCRPFDWFTQCVQPKLYHLETRPLRHRPSTIKNWKRKDHREIHRQLQDRYNELLKMRKGGY</sequence>
<dbReference type="RefSeq" id="XP_038786262.1">
    <property type="nucleotide sequence ID" value="XM_038930573.1"/>
</dbReference>
<protein>
    <submittedName>
        <fullName evidence="2">Uncharacterized protein</fullName>
    </submittedName>
</protein>
<dbReference type="EMBL" id="JAAABM010000007">
    <property type="protein sequence ID" value="KAF7676021.1"/>
    <property type="molecule type" value="Genomic_DNA"/>
</dbReference>
<gene>
    <name evidence="2" type="ORF">GT037_005526</name>
</gene>
<dbReference type="AlphaFoldDB" id="A0A8H7B6G0"/>
<dbReference type="Proteomes" id="UP000596902">
    <property type="component" value="Unassembled WGS sequence"/>
</dbReference>
<name>A0A8H7B6G0_9PLEO</name>
<keyword evidence="3" id="KW-1185">Reference proteome</keyword>
<accession>A0A8H7B6G0</accession>
<keyword evidence="1" id="KW-1133">Transmembrane helix</keyword>
<comment type="caution">
    <text evidence="2">The sequence shown here is derived from an EMBL/GenBank/DDBJ whole genome shotgun (WGS) entry which is preliminary data.</text>
</comment>
<proteinExistence type="predicted"/>
<evidence type="ECO:0000256" key="1">
    <source>
        <dbReference type="SAM" id="Phobius"/>
    </source>
</evidence>
<organism evidence="2 3">
    <name type="scientific">Alternaria burnsii</name>
    <dbReference type="NCBI Taxonomy" id="1187904"/>
    <lineage>
        <taxon>Eukaryota</taxon>
        <taxon>Fungi</taxon>
        <taxon>Dikarya</taxon>
        <taxon>Ascomycota</taxon>
        <taxon>Pezizomycotina</taxon>
        <taxon>Dothideomycetes</taxon>
        <taxon>Pleosporomycetidae</taxon>
        <taxon>Pleosporales</taxon>
        <taxon>Pleosporineae</taxon>
        <taxon>Pleosporaceae</taxon>
        <taxon>Alternaria</taxon>
        <taxon>Alternaria sect. Alternaria</taxon>
    </lineage>
</organism>
<keyword evidence="1" id="KW-0812">Transmembrane</keyword>
<dbReference type="GeneID" id="62203751"/>
<keyword evidence="1" id="KW-0472">Membrane</keyword>
<reference evidence="2" key="2">
    <citation type="submission" date="2020-08" db="EMBL/GenBank/DDBJ databases">
        <title>Draft Genome Sequence of Cumin Blight Pathogen Alternaria burnsii.</title>
        <authorList>
            <person name="Feng Z."/>
        </authorList>
    </citation>
    <scope>NUCLEOTIDE SEQUENCE</scope>
    <source>
        <strain evidence="2">CBS107.38</strain>
    </source>
</reference>
<feature type="transmembrane region" description="Helical" evidence="1">
    <location>
        <begin position="51"/>
        <end position="72"/>
    </location>
</feature>